<feature type="binding site" evidence="3">
    <location>
        <position position="65"/>
    </location>
    <ligand>
        <name>GTP</name>
        <dbReference type="ChEBI" id="CHEBI:37565"/>
    </ligand>
</feature>
<keyword evidence="4" id="KW-0479">Metal-binding</keyword>
<evidence type="ECO:0000313" key="7">
    <source>
        <dbReference type="Proteomes" id="UP000078046"/>
    </source>
</evidence>
<dbReference type="PANTHER" id="PTHR11711">
    <property type="entry name" value="ADP RIBOSYLATION FACTOR-RELATED"/>
    <property type="match status" value="1"/>
</dbReference>
<reference evidence="6 7" key="1">
    <citation type="submission" date="2016-04" db="EMBL/GenBank/DDBJ databases">
        <title>The genome of Intoshia linei affirms orthonectids as highly simplified spiralians.</title>
        <authorList>
            <person name="Mikhailov K.V."/>
            <person name="Slusarev G.S."/>
            <person name="Nikitin M.A."/>
            <person name="Logacheva M.D."/>
            <person name="Penin A."/>
            <person name="Aleoshin V."/>
            <person name="Panchin Y.V."/>
        </authorList>
    </citation>
    <scope>NUCLEOTIDE SEQUENCE [LARGE SCALE GENOMIC DNA]</scope>
    <source>
        <strain evidence="6">Intl2013</strain>
        <tissue evidence="6">Whole animal</tissue>
    </source>
</reference>
<keyword evidence="1 3" id="KW-0547">Nucleotide-binding</keyword>
<dbReference type="InterPro" id="IPR006689">
    <property type="entry name" value="Small_GTPase_ARF/SAR"/>
</dbReference>
<feature type="binding site" evidence="3">
    <location>
        <begin position="121"/>
        <end position="124"/>
    </location>
    <ligand>
        <name>GTP</name>
        <dbReference type="ChEBI" id="CHEBI:37565"/>
    </ligand>
</feature>
<gene>
    <name evidence="6" type="ORF">A3Q56_07488</name>
</gene>
<dbReference type="Gene3D" id="3.40.50.300">
    <property type="entry name" value="P-loop containing nucleotide triphosphate hydrolases"/>
    <property type="match status" value="1"/>
</dbReference>
<dbReference type="GO" id="GO:0005525">
    <property type="term" value="F:GTP binding"/>
    <property type="evidence" value="ECO:0007669"/>
    <property type="project" value="UniProtKB-KW"/>
</dbReference>
<keyword evidence="4" id="KW-0460">Magnesium</keyword>
<accession>A0A177AS25</accession>
<dbReference type="GO" id="GO:0003924">
    <property type="term" value="F:GTPase activity"/>
    <property type="evidence" value="ECO:0007669"/>
    <property type="project" value="InterPro"/>
</dbReference>
<dbReference type="SMART" id="SM00177">
    <property type="entry name" value="ARF"/>
    <property type="match status" value="1"/>
</dbReference>
<dbReference type="NCBIfam" id="TIGR00231">
    <property type="entry name" value="small_GTP"/>
    <property type="match status" value="1"/>
</dbReference>
<name>A0A177AS25_9BILA</name>
<evidence type="ECO:0000313" key="6">
    <source>
        <dbReference type="EMBL" id="OAF64798.1"/>
    </source>
</evidence>
<dbReference type="SUPFAM" id="SSF52540">
    <property type="entry name" value="P-loop containing nucleoside triphosphate hydrolases"/>
    <property type="match status" value="1"/>
</dbReference>
<dbReference type="OrthoDB" id="8484332at2759"/>
<dbReference type="Proteomes" id="UP000078046">
    <property type="component" value="Unassembled WGS sequence"/>
</dbReference>
<evidence type="ECO:0000256" key="3">
    <source>
        <dbReference type="PIRSR" id="PIRSR606689-1"/>
    </source>
</evidence>
<dbReference type="AlphaFoldDB" id="A0A177AS25"/>
<evidence type="ECO:0000256" key="5">
    <source>
        <dbReference type="RuleBase" id="RU003925"/>
    </source>
</evidence>
<evidence type="ECO:0000256" key="1">
    <source>
        <dbReference type="ARBA" id="ARBA00022741"/>
    </source>
</evidence>
<organism evidence="6 7">
    <name type="scientific">Intoshia linei</name>
    <dbReference type="NCBI Taxonomy" id="1819745"/>
    <lineage>
        <taxon>Eukaryota</taxon>
        <taxon>Metazoa</taxon>
        <taxon>Spiralia</taxon>
        <taxon>Lophotrochozoa</taxon>
        <taxon>Mesozoa</taxon>
        <taxon>Orthonectida</taxon>
        <taxon>Rhopaluridae</taxon>
        <taxon>Intoshia</taxon>
    </lineage>
</organism>
<dbReference type="InterPro" id="IPR005225">
    <property type="entry name" value="Small_GTP-bd"/>
</dbReference>
<comment type="similarity">
    <text evidence="5">Belongs to the small GTPase superfamily. Arf family.</text>
</comment>
<dbReference type="InterPro" id="IPR027417">
    <property type="entry name" value="P-loop_NTPase"/>
</dbReference>
<dbReference type="GO" id="GO:0046872">
    <property type="term" value="F:metal ion binding"/>
    <property type="evidence" value="ECO:0007669"/>
    <property type="project" value="UniProtKB-KW"/>
</dbReference>
<proteinExistence type="inferred from homology"/>
<keyword evidence="7" id="KW-1185">Reference proteome</keyword>
<feature type="binding site" evidence="4">
    <location>
        <position position="43"/>
    </location>
    <ligand>
        <name>Mg(2+)</name>
        <dbReference type="ChEBI" id="CHEBI:18420"/>
    </ligand>
</feature>
<evidence type="ECO:0000256" key="2">
    <source>
        <dbReference type="ARBA" id="ARBA00023134"/>
    </source>
</evidence>
<comment type="caution">
    <text evidence="6">The sequence shown here is derived from an EMBL/GenBank/DDBJ whole genome shotgun (WGS) entry which is preliminary data.</text>
</comment>
<dbReference type="Pfam" id="PF00025">
    <property type="entry name" value="Arf"/>
    <property type="match status" value="1"/>
</dbReference>
<dbReference type="EMBL" id="LWCA01001609">
    <property type="protein sequence ID" value="OAF64798.1"/>
    <property type="molecule type" value="Genomic_DNA"/>
</dbReference>
<dbReference type="PROSITE" id="PS51417">
    <property type="entry name" value="ARF"/>
    <property type="match status" value="1"/>
</dbReference>
<feature type="binding site" evidence="4">
    <location>
        <position position="25"/>
    </location>
    <ligand>
        <name>Mg(2+)</name>
        <dbReference type="ChEBI" id="CHEBI:18420"/>
    </ligand>
</feature>
<dbReference type="InterPro" id="IPR024156">
    <property type="entry name" value="Small_GTPase_ARF"/>
</dbReference>
<keyword evidence="2 3" id="KW-0342">GTP-binding</keyword>
<dbReference type="PRINTS" id="PR00328">
    <property type="entry name" value="SAR1GTPBP"/>
</dbReference>
<feature type="binding site" evidence="3">
    <location>
        <begin position="18"/>
        <end position="25"/>
    </location>
    <ligand>
        <name>GTP</name>
        <dbReference type="ChEBI" id="CHEBI:37565"/>
    </ligand>
</feature>
<protein>
    <submittedName>
        <fullName evidence="6">Uncharacterized protein</fullName>
    </submittedName>
</protein>
<evidence type="ECO:0000256" key="4">
    <source>
        <dbReference type="PIRSR" id="PIRSR606689-2"/>
    </source>
</evidence>
<sequence length="132" mass="14854">MGSLFSKKQKTKRVLLLGLDGAGKSTILQNMMTSPNQSQTYPTIGFNVERIQYDQSDYELWDIGGQSKLRSFWSNHFISTKVIAFVVDSNDVDRLAEAKTAFDGIIDDNRTCQISIILIANKQDLPHVSLRV</sequence>